<keyword evidence="2" id="KW-0813">Transport</keyword>
<dbReference type="Proteomes" id="UP001589710">
    <property type="component" value="Unassembled WGS sequence"/>
</dbReference>
<reference evidence="6 7" key="1">
    <citation type="submission" date="2024-09" db="EMBL/GenBank/DDBJ databases">
        <authorList>
            <person name="Sun Q."/>
            <person name="Mori K."/>
        </authorList>
    </citation>
    <scope>NUCLEOTIDE SEQUENCE [LARGE SCALE GENOMIC DNA]</scope>
    <source>
        <strain evidence="6 7">JCM 3331</strain>
    </source>
</reference>
<dbReference type="InterPro" id="IPR000914">
    <property type="entry name" value="SBP_5_dom"/>
</dbReference>
<evidence type="ECO:0000256" key="4">
    <source>
        <dbReference type="SAM" id="SignalP"/>
    </source>
</evidence>
<dbReference type="PANTHER" id="PTHR30290:SF9">
    <property type="entry name" value="OLIGOPEPTIDE-BINDING PROTEIN APPA"/>
    <property type="match status" value="1"/>
</dbReference>
<comment type="similarity">
    <text evidence="1">Belongs to the bacterial solute-binding protein 5 family.</text>
</comment>
<evidence type="ECO:0000256" key="1">
    <source>
        <dbReference type="ARBA" id="ARBA00005695"/>
    </source>
</evidence>
<dbReference type="RefSeq" id="WP_345516182.1">
    <property type="nucleotide sequence ID" value="NZ_BAAAXD010000035.1"/>
</dbReference>
<organism evidence="6 7">
    <name type="scientific">Streptomyces yanii</name>
    <dbReference type="NCBI Taxonomy" id="78510"/>
    <lineage>
        <taxon>Bacteria</taxon>
        <taxon>Bacillati</taxon>
        <taxon>Actinomycetota</taxon>
        <taxon>Actinomycetes</taxon>
        <taxon>Kitasatosporales</taxon>
        <taxon>Streptomycetaceae</taxon>
        <taxon>Streptomyces</taxon>
    </lineage>
</organism>
<comment type="caution">
    <text evidence="6">The sequence shown here is derived from an EMBL/GenBank/DDBJ whole genome shotgun (WGS) entry which is preliminary data.</text>
</comment>
<dbReference type="InterPro" id="IPR030678">
    <property type="entry name" value="Peptide/Ni-bd"/>
</dbReference>
<proteinExistence type="inferred from homology"/>
<evidence type="ECO:0000256" key="3">
    <source>
        <dbReference type="ARBA" id="ARBA00022729"/>
    </source>
</evidence>
<dbReference type="SUPFAM" id="SSF53850">
    <property type="entry name" value="Periplasmic binding protein-like II"/>
    <property type="match status" value="1"/>
</dbReference>
<dbReference type="PIRSF" id="PIRSF002741">
    <property type="entry name" value="MppA"/>
    <property type="match status" value="1"/>
</dbReference>
<evidence type="ECO:0000313" key="6">
    <source>
        <dbReference type="EMBL" id="MFB9571890.1"/>
    </source>
</evidence>
<sequence length="548" mass="58891">MNATPVPRGARRLAVTLVAGTLALTACSGVSPEKKPAGQQGLTVTALTPKASGPLDRITWAVTAEPTSFDWIYNASFETGQIMSNVCEGLLRLAPDLSLEPALAESFANPTPTTWVYKVRSGVTFHDGTPLTAEDVAFSLGRNLDAKAGSFWSGAYENVSSVKATGPLEVTVTLKQPDVLFNSYMSSPAGIVDSKATVTAKRKAYGTPGGGVNCVGPFSLGKWEKGQSMTLTRDDKYFDAARRAKAKEVVFRFVRDPAAMVNGLLSDSIDGSWFLPPSALKRLSTSGKGTVYYGKSTQGFNAIVMNTDGPLKDVRVRQALSMAIDRKGIIDAVISGAGEPQKAPAVPGSWGYAEKTYRSAWDGLKATEQDIEAAKKLVAEAGRPAKPIVVATTSAEAEVPVIGAEIQSAAKKIGLDVQIKAVPADQYNGVYTDKKAREGIDLYLTGWGTDFADPLQMYQYFQTDHFYNFSGFSDPKYDELVVKAGKTSDEEERAKLVTAAQQIVVDELVWIPLYAPYNTLFVNKRLTGTPASYMQLHYPWAADLGASL</sequence>
<feature type="signal peptide" evidence="4">
    <location>
        <begin position="1"/>
        <end position="28"/>
    </location>
</feature>
<dbReference type="InterPro" id="IPR039424">
    <property type="entry name" value="SBP_5"/>
</dbReference>
<feature type="chain" id="PRO_5045965589" evidence="4">
    <location>
        <begin position="29"/>
        <end position="548"/>
    </location>
</feature>
<dbReference type="CDD" id="cd00995">
    <property type="entry name" value="PBP2_NikA_DppA_OppA_like"/>
    <property type="match status" value="1"/>
</dbReference>
<evidence type="ECO:0000313" key="7">
    <source>
        <dbReference type="Proteomes" id="UP001589710"/>
    </source>
</evidence>
<dbReference type="Gene3D" id="3.40.190.10">
    <property type="entry name" value="Periplasmic binding protein-like II"/>
    <property type="match status" value="1"/>
</dbReference>
<dbReference type="Gene3D" id="3.90.76.10">
    <property type="entry name" value="Dipeptide-binding Protein, Domain 1"/>
    <property type="match status" value="1"/>
</dbReference>
<accession>A0ABV5R216</accession>
<feature type="domain" description="Solute-binding protein family 5" evidence="5">
    <location>
        <begin position="99"/>
        <end position="463"/>
    </location>
</feature>
<gene>
    <name evidence="6" type="ORF">ACFFTL_05935</name>
</gene>
<dbReference type="Gene3D" id="3.10.105.10">
    <property type="entry name" value="Dipeptide-binding Protein, Domain 3"/>
    <property type="match status" value="1"/>
</dbReference>
<dbReference type="PANTHER" id="PTHR30290">
    <property type="entry name" value="PERIPLASMIC BINDING COMPONENT OF ABC TRANSPORTER"/>
    <property type="match status" value="1"/>
</dbReference>
<evidence type="ECO:0000259" key="5">
    <source>
        <dbReference type="Pfam" id="PF00496"/>
    </source>
</evidence>
<dbReference type="Pfam" id="PF00496">
    <property type="entry name" value="SBP_bac_5"/>
    <property type="match status" value="1"/>
</dbReference>
<keyword evidence="7" id="KW-1185">Reference proteome</keyword>
<evidence type="ECO:0000256" key="2">
    <source>
        <dbReference type="ARBA" id="ARBA00022448"/>
    </source>
</evidence>
<protein>
    <submittedName>
        <fullName evidence="6">ABC transporter substrate-binding protein</fullName>
    </submittedName>
</protein>
<name>A0ABV5R216_9ACTN</name>
<keyword evidence="3 4" id="KW-0732">Signal</keyword>
<dbReference type="EMBL" id="JBHMCG010000024">
    <property type="protein sequence ID" value="MFB9571890.1"/>
    <property type="molecule type" value="Genomic_DNA"/>
</dbReference>